<reference evidence="8 9" key="1">
    <citation type="submission" date="2022-07" db="EMBL/GenBank/DDBJ databases">
        <title>Photobacterium pectinilyticum sp. nov., a marine bacterium isolated from surface seawater of Qingdao offshore.</title>
        <authorList>
            <person name="Wang X."/>
        </authorList>
    </citation>
    <scope>NUCLEOTIDE SEQUENCE [LARGE SCALE GENOMIC DNA]</scope>
    <source>
        <strain evidence="8 9">ZSDE20</strain>
    </source>
</reference>
<evidence type="ECO:0000256" key="1">
    <source>
        <dbReference type="ARBA" id="ARBA00005054"/>
    </source>
</evidence>
<evidence type="ECO:0000256" key="3">
    <source>
        <dbReference type="ARBA" id="ARBA00022755"/>
    </source>
</evidence>
<comment type="similarity">
    <text evidence="4 6">Belongs to the GART family.</text>
</comment>
<evidence type="ECO:0000256" key="4">
    <source>
        <dbReference type="ARBA" id="ARBA00038440"/>
    </source>
</evidence>
<dbReference type="PANTHER" id="PTHR43369">
    <property type="entry name" value="PHOSPHORIBOSYLGLYCINAMIDE FORMYLTRANSFERASE"/>
    <property type="match status" value="1"/>
</dbReference>
<dbReference type="InterPro" id="IPR002376">
    <property type="entry name" value="Formyl_transf_N"/>
</dbReference>
<dbReference type="PANTHER" id="PTHR43369:SF2">
    <property type="entry name" value="PHOSPHORIBOSYLGLYCINAMIDE FORMYLTRANSFERASE"/>
    <property type="match status" value="1"/>
</dbReference>
<dbReference type="GO" id="GO:0004644">
    <property type="term" value="F:phosphoribosylglycinamide formyltransferase activity"/>
    <property type="evidence" value="ECO:0007669"/>
    <property type="project" value="UniProtKB-EC"/>
</dbReference>
<comment type="catalytic activity">
    <reaction evidence="5 6">
        <text>N(1)-(5-phospho-beta-D-ribosyl)glycinamide + (6R)-10-formyltetrahydrofolate = N(2)-formyl-N(1)-(5-phospho-beta-D-ribosyl)glycinamide + (6S)-5,6,7,8-tetrahydrofolate + H(+)</text>
        <dbReference type="Rhea" id="RHEA:15053"/>
        <dbReference type="ChEBI" id="CHEBI:15378"/>
        <dbReference type="ChEBI" id="CHEBI:57453"/>
        <dbReference type="ChEBI" id="CHEBI:143788"/>
        <dbReference type="ChEBI" id="CHEBI:147286"/>
        <dbReference type="ChEBI" id="CHEBI:195366"/>
        <dbReference type="EC" id="2.1.2.2"/>
    </reaction>
</comment>
<feature type="binding site" evidence="6">
    <location>
        <begin position="12"/>
        <end position="14"/>
    </location>
    <ligand>
        <name>N(1)-(5-phospho-beta-D-ribosyl)glycinamide</name>
        <dbReference type="ChEBI" id="CHEBI:143788"/>
    </ligand>
</feature>
<evidence type="ECO:0000256" key="6">
    <source>
        <dbReference type="HAMAP-Rule" id="MF_01930"/>
    </source>
</evidence>
<dbReference type="InterPro" id="IPR001555">
    <property type="entry name" value="GART_AS"/>
</dbReference>
<dbReference type="Gene3D" id="3.40.50.170">
    <property type="entry name" value="Formyl transferase, N-terminal domain"/>
    <property type="match status" value="1"/>
</dbReference>
<keyword evidence="2 6" id="KW-0808">Transferase</keyword>
<feature type="domain" description="Formyl transferase N-terminal" evidence="7">
    <location>
        <begin position="2"/>
        <end position="182"/>
    </location>
</feature>
<dbReference type="InterPro" id="IPR004607">
    <property type="entry name" value="GART"/>
</dbReference>
<keyword evidence="3 6" id="KW-0658">Purine biosynthesis</keyword>
<comment type="function">
    <text evidence="6">Catalyzes the transfer of a formyl group from 10-formyltetrahydrofolate to 5-phospho-ribosyl-glycinamide (GAR), producing 5-phospho-ribosyl-N-formylglycinamide (FGAR) and tetrahydrofolate.</text>
</comment>
<proteinExistence type="inferred from homology"/>
<feature type="site" description="Raises pKa of active site His" evidence="6">
    <location>
        <position position="146"/>
    </location>
</feature>
<dbReference type="CDD" id="cd08645">
    <property type="entry name" value="FMT_core_GART"/>
    <property type="match status" value="1"/>
</dbReference>
<evidence type="ECO:0000313" key="8">
    <source>
        <dbReference type="EMBL" id="MCQ1059446.1"/>
    </source>
</evidence>
<evidence type="ECO:0000256" key="2">
    <source>
        <dbReference type="ARBA" id="ARBA00022679"/>
    </source>
</evidence>
<comment type="pathway">
    <text evidence="1 6">Purine metabolism; IMP biosynthesis via de novo pathway; N(2)-formyl-N(1)-(5-phospho-D-ribosyl)glycinamide from N(1)-(5-phospho-D-ribosyl)glycinamide (10-formyl THF route): step 1/1.</text>
</comment>
<dbReference type="EMBL" id="JANEYT010000037">
    <property type="protein sequence ID" value="MCQ1059446.1"/>
    <property type="molecule type" value="Genomic_DNA"/>
</dbReference>
<comment type="caution">
    <text evidence="8">The sequence shown here is derived from an EMBL/GenBank/DDBJ whole genome shotgun (WGS) entry which is preliminary data.</text>
</comment>
<keyword evidence="9" id="KW-1185">Reference proteome</keyword>
<dbReference type="NCBIfam" id="TIGR00639">
    <property type="entry name" value="PurN"/>
    <property type="match status" value="1"/>
</dbReference>
<feature type="active site" description="Proton donor" evidence="6">
    <location>
        <position position="110"/>
    </location>
</feature>
<feature type="binding site" evidence="6">
    <location>
        <position position="66"/>
    </location>
    <ligand>
        <name>(6R)-10-formyltetrahydrofolate</name>
        <dbReference type="ChEBI" id="CHEBI:195366"/>
    </ligand>
</feature>
<protein>
    <recommendedName>
        <fullName evidence="6">Phosphoribosylglycinamide formyltransferase</fullName>
        <ecNumber evidence="6">2.1.2.2</ecNumber>
    </recommendedName>
    <alternativeName>
        <fullName evidence="6">5'-phosphoribosylglycinamide transformylase</fullName>
    </alternativeName>
    <alternativeName>
        <fullName evidence="6">GAR transformylase</fullName>
        <shortName evidence="6">GART</shortName>
    </alternativeName>
</protein>
<evidence type="ECO:0000313" key="9">
    <source>
        <dbReference type="Proteomes" id="UP001524460"/>
    </source>
</evidence>
<dbReference type="Pfam" id="PF00551">
    <property type="entry name" value="Formyl_trans_N"/>
    <property type="match status" value="1"/>
</dbReference>
<dbReference type="Proteomes" id="UP001524460">
    <property type="component" value="Unassembled WGS sequence"/>
</dbReference>
<feature type="binding site" evidence="6">
    <location>
        <begin position="91"/>
        <end position="94"/>
    </location>
    <ligand>
        <name>(6R)-10-formyltetrahydrofolate</name>
        <dbReference type="ChEBI" id="CHEBI:195366"/>
    </ligand>
</feature>
<name>A0ABT1N3Y5_9GAMM</name>
<gene>
    <name evidence="6 8" type="primary">purN</name>
    <name evidence="8" type="ORF">NHN17_15450</name>
</gene>
<organism evidence="8 9">
    <name type="scientific">Photobacterium pectinilyticum</name>
    <dbReference type="NCBI Taxonomy" id="2906793"/>
    <lineage>
        <taxon>Bacteria</taxon>
        <taxon>Pseudomonadati</taxon>
        <taxon>Pseudomonadota</taxon>
        <taxon>Gammaproteobacteria</taxon>
        <taxon>Vibrionales</taxon>
        <taxon>Vibrionaceae</taxon>
        <taxon>Photobacterium</taxon>
    </lineage>
</organism>
<dbReference type="HAMAP" id="MF_01930">
    <property type="entry name" value="PurN"/>
    <property type="match status" value="1"/>
</dbReference>
<evidence type="ECO:0000256" key="5">
    <source>
        <dbReference type="ARBA" id="ARBA00047664"/>
    </source>
</evidence>
<evidence type="ECO:0000259" key="7">
    <source>
        <dbReference type="Pfam" id="PF00551"/>
    </source>
</evidence>
<accession>A0ABT1N3Y5</accession>
<dbReference type="RefSeq" id="WP_255043490.1">
    <property type="nucleotide sequence ID" value="NZ_JANEYT010000037.1"/>
</dbReference>
<feature type="binding site" evidence="6">
    <location>
        <position position="108"/>
    </location>
    <ligand>
        <name>(6R)-10-formyltetrahydrofolate</name>
        <dbReference type="ChEBI" id="CHEBI:195366"/>
    </ligand>
</feature>
<sequence length="214" mass="23211">MKNIVVLISGNGSNLQAMIDACESGIIKDARISAVLSNKADAYGLERARQAGIDALHLCAADYADRAAFDQAMADRIDSYQPDLVILAGFMRILSGDFVRHYQGRMLNVHPSLLPKYTGLNTHQRAIDAGDEEHGTSVHFVTEELDGGPVILQAKVPIFAGDNADDVMARVQEQEHRIYPMVANWCLQSRVVMTGGKAVLDGSPLPLSGYATDE</sequence>
<dbReference type="PROSITE" id="PS00373">
    <property type="entry name" value="GART"/>
    <property type="match status" value="1"/>
</dbReference>
<dbReference type="EC" id="2.1.2.2" evidence="6"/>
<dbReference type="SUPFAM" id="SSF53328">
    <property type="entry name" value="Formyltransferase"/>
    <property type="match status" value="1"/>
</dbReference>
<dbReference type="InterPro" id="IPR036477">
    <property type="entry name" value="Formyl_transf_N_sf"/>
</dbReference>